<dbReference type="InParanoid" id="A0A1P8AX71"/>
<proteinExistence type="predicted"/>
<reference evidence="2 3" key="1">
    <citation type="journal article" date="1999" name="Nature">
        <title>Sequence and analysis of chromosome 2 of the plant Arabidopsis thaliana.</title>
        <authorList>
            <person name="Lin X."/>
            <person name="Kaul S."/>
            <person name="Rounsley S."/>
            <person name="Shea T.P."/>
            <person name="Benito M.I."/>
            <person name="Town C.D."/>
            <person name="Fujii C.Y."/>
            <person name="Mason T."/>
            <person name="Bowman C.L."/>
            <person name="Barnstead M."/>
            <person name="Feldblyum T.V."/>
            <person name="Buell C.R."/>
            <person name="Ketchum K.A."/>
            <person name="Lee J."/>
            <person name="Ronning C.M."/>
            <person name="Koo H.L."/>
            <person name="Moffat K.S."/>
            <person name="Cronin L.A."/>
            <person name="Shen M."/>
            <person name="Pai G."/>
            <person name="Van Aken S."/>
            <person name="Umayam L."/>
            <person name="Tallon L.J."/>
            <person name="Gill J.E."/>
            <person name="Adams M.D."/>
            <person name="Carrera A.J."/>
            <person name="Creasy T.H."/>
            <person name="Goodman H.M."/>
            <person name="Somerville C.R."/>
            <person name="Copenhaver G.P."/>
            <person name="Preuss D."/>
            <person name="Nierman W.C."/>
            <person name="White O."/>
            <person name="Eisen J.A."/>
            <person name="Salzberg S.L."/>
            <person name="Fraser C.M."/>
            <person name="Venter J.C."/>
        </authorList>
    </citation>
    <scope>NUCLEOTIDE SEQUENCE [LARGE SCALE GENOMIC DNA]</scope>
    <source>
        <strain evidence="3">cv. Columbia</strain>
    </source>
</reference>
<sequence>MTYIPQPIATDIVRRVGHSGFGFLRPFIAAVPFWHATTLSPEVFFDVDIDEFVFNSRLGNPHASFTRHA</sequence>
<evidence type="ECO:0000313" key="2">
    <source>
        <dbReference type="EMBL" id="ANM61233.1"/>
    </source>
</evidence>
<evidence type="ECO:0000313" key="1">
    <source>
        <dbReference type="Araport" id="AT2G06565"/>
    </source>
</evidence>
<gene>
    <name evidence="1 2" type="ordered locus">At2g06565</name>
</gene>
<dbReference type="OMA" id="FWHATTL"/>
<dbReference type="Araport" id="AT2G06565"/>
<dbReference type="Proteomes" id="UP000006548">
    <property type="component" value="Chromosome 2"/>
</dbReference>
<organism evidence="2 3">
    <name type="scientific">Arabidopsis thaliana</name>
    <name type="common">Mouse-ear cress</name>
    <dbReference type="NCBI Taxonomy" id="3702"/>
    <lineage>
        <taxon>Eukaryota</taxon>
        <taxon>Viridiplantae</taxon>
        <taxon>Streptophyta</taxon>
        <taxon>Embryophyta</taxon>
        <taxon>Tracheophyta</taxon>
        <taxon>Spermatophyta</taxon>
        <taxon>Magnoliopsida</taxon>
        <taxon>eudicotyledons</taxon>
        <taxon>Gunneridae</taxon>
        <taxon>Pentapetalae</taxon>
        <taxon>rosids</taxon>
        <taxon>malvids</taxon>
        <taxon>Brassicales</taxon>
        <taxon>Brassicaceae</taxon>
        <taxon>Camelineae</taxon>
        <taxon>Arabidopsis</taxon>
    </lineage>
</organism>
<dbReference type="TAIR" id="AT2G06565"/>
<protein>
    <submittedName>
        <fullName evidence="2">Uncharacterized protein</fullName>
    </submittedName>
</protein>
<dbReference type="RefSeq" id="NP_001323463.1">
    <property type="nucleotide sequence ID" value="NM_001335306.1"/>
</dbReference>
<dbReference type="AlphaFoldDB" id="A0A1P8AX71"/>
<dbReference type="GeneID" id="28717726"/>
<dbReference type="EMBL" id="CP002685">
    <property type="protein sequence ID" value="ANM61233.1"/>
    <property type="molecule type" value="Genomic_DNA"/>
</dbReference>
<keyword evidence="3" id="KW-1185">Reference proteome</keyword>
<dbReference type="ExpressionAtlas" id="A0A1P8AX71">
    <property type="expression patterns" value="baseline"/>
</dbReference>
<dbReference type="KEGG" id="ath:AT2G06565"/>
<evidence type="ECO:0000313" key="3">
    <source>
        <dbReference type="Proteomes" id="UP000006548"/>
    </source>
</evidence>
<name>A0A1P8AX71_ARATH</name>
<accession>A0A1P8AX71</accession>
<reference evidence="3" key="2">
    <citation type="journal article" date="2017" name="Plant J.">
        <title>Araport11: a complete reannotation of the Arabidopsis thaliana reference genome.</title>
        <authorList>
            <person name="Cheng C.Y."/>
            <person name="Krishnakumar V."/>
            <person name="Chan A.P."/>
            <person name="Thibaud-Nissen F."/>
            <person name="Schobel S."/>
            <person name="Town C.D."/>
        </authorList>
    </citation>
    <scope>GENOME REANNOTATION</scope>
    <source>
        <strain evidence="3">cv. Columbia</strain>
    </source>
</reference>